<sequence>MSIFLSQRRRISTWLESSSFGIIVGLFHLFSTEFTLSSFSCFGCIASFKNQSFVFTVVLTGNVLYGGSSNGEIRAWRLDCSEQGDRTDSIVAVCRSAVKSMVVLGDKLFSAHHDNKIRVWRILNQVLHRKYKCLATLPTLNDRFLRCLSVKNYIQVRRHKKSTWIHHVDNVSGLAILTDCSLLYSASWDRTFKIWRTSNFKCLESVQNAHDDAINAIVLSKDGFVQTGSTDRRIKVWKKKHAGGKEEQTFAGFNT</sequence>
<dbReference type="InterPro" id="IPR045182">
    <property type="entry name" value="JINGUBANG-like"/>
</dbReference>
<name>A0A6A2ZA18_HIBSY</name>
<dbReference type="InterPro" id="IPR015943">
    <property type="entry name" value="WD40/YVTN_repeat-like_dom_sf"/>
</dbReference>
<dbReference type="PROSITE" id="PS50082">
    <property type="entry name" value="WD_REPEATS_2"/>
    <property type="match status" value="2"/>
</dbReference>
<evidence type="ECO:0000256" key="1">
    <source>
        <dbReference type="PROSITE-ProRule" id="PRU00221"/>
    </source>
</evidence>
<feature type="repeat" description="WD" evidence="1">
    <location>
        <begin position="207"/>
        <end position="238"/>
    </location>
</feature>
<feature type="repeat" description="WD" evidence="1">
    <location>
        <begin position="164"/>
        <end position="205"/>
    </location>
</feature>
<dbReference type="SUPFAM" id="SSF50998">
    <property type="entry name" value="Quinoprotein alcohol dehydrogenase-like"/>
    <property type="match status" value="1"/>
</dbReference>
<dbReference type="SMART" id="SM00320">
    <property type="entry name" value="WD40"/>
    <property type="match status" value="4"/>
</dbReference>
<dbReference type="InterPro" id="IPR001680">
    <property type="entry name" value="WD40_rpt"/>
</dbReference>
<keyword evidence="1" id="KW-0853">WD repeat</keyword>
<dbReference type="InterPro" id="IPR011047">
    <property type="entry name" value="Quinoprotein_ADH-like_sf"/>
</dbReference>
<accession>A0A6A2ZA18</accession>
<dbReference type="PANTHER" id="PTHR22844:SF387">
    <property type="entry name" value="F3I6.5 PROTEIN"/>
    <property type="match status" value="1"/>
</dbReference>
<dbReference type="Gene3D" id="2.130.10.10">
    <property type="entry name" value="YVTN repeat-like/Quinoprotein amine dehydrogenase"/>
    <property type="match status" value="2"/>
</dbReference>
<comment type="caution">
    <text evidence="2">The sequence shown here is derived from an EMBL/GenBank/DDBJ whole genome shotgun (WGS) entry which is preliminary data.</text>
</comment>
<evidence type="ECO:0000313" key="3">
    <source>
        <dbReference type="Proteomes" id="UP000436088"/>
    </source>
</evidence>
<reference evidence="2" key="1">
    <citation type="submission" date="2019-09" db="EMBL/GenBank/DDBJ databases">
        <title>Draft genome information of white flower Hibiscus syriacus.</title>
        <authorList>
            <person name="Kim Y.-M."/>
        </authorList>
    </citation>
    <scope>NUCLEOTIDE SEQUENCE [LARGE SCALE GENOMIC DNA]</scope>
    <source>
        <strain evidence="2">YM2019G1</strain>
    </source>
</reference>
<organism evidence="2 3">
    <name type="scientific">Hibiscus syriacus</name>
    <name type="common">Rose of Sharon</name>
    <dbReference type="NCBI Taxonomy" id="106335"/>
    <lineage>
        <taxon>Eukaryota</taxon>
        <taxon>Viridiplantae</taxon>
        <taxon>Streptophyta</taxon>
        <taxon>Embryophyta</taxon>
        <taxon>Tracheophyta</taxon>
        <taxon>Spermatophyta</taxon>
        <taxon>Magnoliopsida</taxon>
        <taxon>eudicotyledons</taxon>
        <taxon>Gunneridae</taxon>
        <taxon>Pentapetalae</taxon>
        <taxon>rosids</taxon>
        <taxon>malvids</taxon>
        <taxon>Malvales</taxon>
        <taxon>Malvaceae</taxon>
        <taxon>Malvoideae</taxon>
        <taxon>Hibiscus</taxon>
    </lineage>
</organism>
<dbReference type="EMBL" id="VEPZ02001191">
    <property type="protein sequence ID" value="KAE8688300.1"/>
    <property type="molecule type" value="Genomic_DNA"/>
</dbReference>
<evidence type="ECO:0000313" key="2">
    <source>
        <dbReference type="EMBL" id="KAE8688300.1"/>
    </source>
</evidence>
<gene>
    <name evidence="2" type="ORF">F3Y22_tig00110988pilonHSYRG00289</name>
</gene>
<dbReference type="Proteomes" id="UP000436088">
    <property type="component" value="Unassembled WGS sequence"/>
</dbReference>
<proteinExistence type="predicted"/>
<dbReference type="AlphaFoldDB" id="A0A6A2ZA18"/>
<protein>
    <submittedName>
        <fullName evidence="2">Uncharacterized protein</fullName>
    </submittedName>
</protein>
<keyword evidence="3" id="KW-1185">Reference proteome</keyword>
<dbReference type="PANTHER" id="PTHR22844">
    <property type="entry name" value="F-BOX AND WD40 DOMAIN PROTEIN"/>
    <property type="match status" value="1"/>
</dbReference>
<dbReference type="Pfam" id="PF00400">
    <property type="entry name" value="WD40"/>
    <property type="match status" value="2"/>
</dbReference>